<proteinExistence type="predicted"/>
<organism evidence="1 2">
    <name type="scientific">Choristoneura fumiferana</name>
    <name type="common">Spruce budworm moth</name>
    <name type="synonym">Archips fumiferana</name>
    <dbReference type="NCBI Taxonomy" id="7141"/>
    <lineage>
        <taxon>Eukaryota</taxon>
        <taxon>Metazoa</taxon>
        <taxon>Ecdysozoa</taxon>
        <taxon>Arthropoda</taxon>
        <taxon>Hexapoda</taxon>
        <taxon>Insecta</taxon>
        <taxon>Pterygota</taxon>
        <taxon>Neoptera</taxon>
        <taxon>Endopterygota</taxon>
        <taxon>Lepidoptera</taxon>
        <taxon>Glossata</taxon>
        <taxon>Ditrysia</taxon>
        <taxon>Tortricoidea</taxon>
        <taxon>Tortricidae</taxon>
        <taxon>Tortricinae</taxon>
        <taxon>Choristoneura</taxon>
    </lineage>
</organism>
<sequence length="1600" mass="177718">MITIGLNIICEAESPNYVLRRGLVSDNNQTAGIVLRNCGITRIEKDAFNALPSLEELDLSQNNIKEFSRVFRQSPNLKKLNLSGSFIEQIKLNAFDRLTKLNSLDLSNNLIMGKNLDSHTFDHCRSIEYLDLGGNVMTGTSDHLLHALETIKTLILRRCSLQAVPGFATRSNLNTMTQLALSFNQITRLHDPKTFAELVKLEYLELGGNLIDFVHEDIFKPMKSIRAISLHHNKISRLPENLFTDLNKLININLSNNLIEYVPVNAFRRTSVKNLNLAGNRFTYLQDNFCLELRNSGARLQKFFFNQNPWQCACLNEVLKEVKNIGIEYNSIKFKGKEPVCVTSKEFQCKRQMNINDEYLEMYNNLRVPASGQSPPRGRPVDPPWTHAEKHAAMTDDIPETGAVFTFGKSHFADNEPSHFFIKKNGRVFVFGGNAWGQLGLGHKDEVTRPSCVKWLKPHRAMFVACGRAHTVFVTDSNSVYSVGCNDEGQLGTGDMEHHTVPQYVEVEEHPNIRQVSAGSNHTALLTDEGRVFVCGSNTEGQLGLGEDTRASTSDNENQKLGIPSTATTIYVPEVLPLDIPIKSACCGAAHTFLLSMDETKILAFGSNERGQLGLPQDVENMTQPMEIDMEKMFDGYQLKLVACGAMHTAFVTDNGLLYTCGESRHNKLCLEDNDDNSNETNQYSPKRVTAMNGFIVDNVACGGCHTLLTATKGSNADFTNNDFNLVTEETRQISLTELPPLKIPVKVDEHTMEDITNSNVHANVDNINGNADETGSIDSLEANVSGSHIVNINDLENDNGSTHGVEDLKDELDSTAPVLKTEVMEVIETMDTMVDHATEKIEGHVKETTADITKAANAAFEAATDTAHQKIEVVEDVIKKTEAKIAPGIDEVKKVLQIPDKIAEVANSPPPKSPILQELLHIPDLTQMSPNLSKHSDDGQKSENGQSENETIPCGSDKSSPQAGKVAKTQAVLPIVRSEDHIDNEEHNEESDVVVNKMDDKGRFARIFQNIRDKENSCMGKGKVIEEHVVENIHKGLDTAEESVHKVEETALNAFLGKSESPILPRNQRLQVFWRGCLMRNSGGTSDALLVFASAVADPLNTQNSCWTAIMSVQTLLLDFSIDPARLGDESGQKAVFSQLETVLKDYVPNLILAAEVAVDGGSLKLLTGKKGTTVSVRLFDRGLVTVNIEYYKEESEEPLISFKSARVLESQVKKYISVTKSQAYAPIKRGLFSRYYPTSDERLLEYDIDNVVFDEQSPFQRVQIVHSKSLGNMLVLDDLQKNFKIQTIFLIDESKTLPLRRSERFSLERRRQLRVATGAAASSSSGSEGDASPPRASHTHQQKVHNRALFTFKQVRMICERMLREQEAALRAEYETALSSKLAEQYEAFLASPLTNDLVINFTVQRRPPPTTCMPHGMDAEHHMHQDLVPSCKQGFKEAALKFQQEAGLQEPALCSSLDERIMIREAVQNGRIPDAIAMLIRGGRAEEALSFASAALAEAGAADRTALTELERSLALLAFPDPHASPFADLLLPSHSQKIASELNAAILKMENQEYTNPKLCSLLRMILWSQNELDKHNIKYPKMTDLANATIEQPKL</sequence>
<gene>
    <name evidence="1" type="ORF">MSG28_007770</name>
</gene>
<name>A0ACC0JYK7_CHOFU</name>
<dbReference type="EMBL" id="CM046112">
    <property type="protein sequence ID" value="KAI8429262.1"/>
    <property type="molecule type" value="Genomic_DNA"/>
</dbReference>
<accession>A0ACC0JYK7</accession>
<reference evidence="1 2" key="1">
    <citation type="journal article" date="2022" name="Genome Biol. Evol.">
        <title>The Spruce Budworm Genome: Reconstructing the Evolutionary History of Antifreeze Proteins.</title>
        <authorList>
            <person name="Beliveau C."/>
            <person name="Gagne P."/>
            <person name="Picq S."/>
            <person name="Vernygora O."/>
            <person name="Keeling C.I."/>
            <person name="Pinkney K."/>
            <person name="Doucet D."/>
            <person name="Wen F."/>
            <person name="Johnston J.S."/>
            <person name="Maaroufi H."/>
            <person name="Boyle B."/>
            <person name="Laroche J."/>
            <person name="Dewar K."/>
            <person name="Juretic N."/>
            <person name="Blackburn G."/>
            <person name="Nisole A."/>
            <person name="Brunet B."/>
            <person name="Brandao M."/>
            <person name="Lumley L."/>
            <person name="Duan J."/>
            <person name="Quan G."/>
            <person name="Lucarotti C.J."/>
            <person name="Roe A.D."/>
            <person name="Sperling F.A.H."/>
            <person name="Levesque R.C."/>
            <person name="Cusson M."/>
        </authorList>
    </citation>
    <scope>NUCLEOTIDE SEQUENCE [LARGE SCALE GENOMIC DNA]</scope>
    <source>
        <strain evidence="1">Glfc:IPQL:Cfum</strain>
    </source>
</reference>
<keyword evidence="2" id="KW-1185">Reference proteome</keyword>
<evidence type="ECO:0000313" key="2">
    <source>
        <dbReference type="Proteomes" id="UP001064048"/>
    </source>
</evidence>
<protein>
    <submittedName>
        <fullName evidence="1">Uncharacterized protein</fullName>
    </submittedName>
</protein>
<evidence type="ECO:0000313" key="1">
    <source>
        <dbReference type="EMBL" id="KAI8429262.1"/>
    </source>
</evidence>
<comment type="caution">
    <text evidence="1">The sequence shown here is derived from an EMBL/GenBank/DDBJ whole genome shotgun (WGS) entry which is preliminary data.</text>
</comment>
<dbReference type="Proteomes" id="UP001064048">
    <property type="component" value="Chromosome 12"/>
</dbReference>